<dbReference type="RefSeq" id="WP_182659971.1">
    <property type="nucleotide sequence ID" value="NZ_VKHS01000017.1"/>
</dbReference>
<keyword evidence="2" id="KW-1185">Reference proteome</keyword>
<evidence type="ECO:0000313" key="2">
    <source>
        <dbReference type="Proteomes" id="UP000530234"/>
    </source>
</evidence>
<dbReference type="AlphaFoldDB" id="A0A7W3SZX6"/>
<dbReference type="EMBL" id="VKHS01000017">
    <property type="protein sequence ID" value="MBB0228283.1"/>
    <property type="molecule type" value="Genomic_DNA"/>
</dbReference>
<accession>A0A7W3SZX6</accession>
<protein>
    <submittedName>
        <fullName evidence="1">Uncharacterized protein</fullName>
    </submittedName>
</protein>
<name>A0A7W3SZX6_9ACTN</name>
<comment type="caution">
    <text evidence="1">The sequence shown here is derived from an EMBL/GenBank/DDBJ whole genome shotgun (WGS) entry which is preliminary data.</text>
</comment>
<sequence>MRAPAGLPEWMETVVLTRVSVRVGDRVVVGGVPMRVVNVVRTPTGVRLDPEEGERLWPAARTRLTGFREPGG</sequence>
<proteinExistence type="predicted"/>
<organism evidence="1 2">
    <name type="scientific">Streptomyces calidiresistens</name>
    <dbReference type="NCBI Taxonomy" id="1485586"/>
    <lineage>
        <taxon>Bacteria</taxon>
        <taxon>Bacillati</taxon>
        <taxon>Actinomycetota</taxon>
        <taxon>Actinomycetes</taxon>
        <taxon>Kitasatosporales</taxon>
        <taxon>Streptomycetaceae</taxon>
        <taxon>Streptomyces</taxon>
    </lineage>
</organism>
<gene>
    <name evidence="1" type="ORF">FOE67_01820</name>
</gene>
<reference evidence="2" key="1">
    <citation type="submission" date="2019-10" db="EMBL/GenBank/DDBJ databases">
        <title>Streptomyces sp. nov., a novel actinobacterium isolated from alkaline environment.</title>
        <authorList>
            <person name="Golinska P."/>
        </authorList>
    </citation>
    <scope>NUCLEOTIDE SEQUENCE [LARGE SCALE GENOMIC DNA]</scope>
    <source>
        <strain evidence="2">DSM 42108</strain>
    </source>
</reference>
<evidence type="ECO:0000313" key="1">
    <source>
        <dbReference type="EMBL" id="MBB0228283.1"/>
    </source>
</evidence>
<dbReference type="Proteomes" id="UP000530234">
    <property type="component" value="Unassembled WGS sequence"/>
</dbReference>